<dbReference type="Pfam" id="PF04759">
    <property type="entry name" value="DUF617"/>
    <property type="match status" value="1"/>
</dbReference>
<dbReference type="AlphaFoldDB" id="A0A835H5V0"/>
<dbReference type="OrthoDB" id="1859415at2759"/>
<evidence type="ECO:0008006" key="3">
    <source>
        <dbReference type="Google" id="ProtNLM"/>
    </source>
</evidence>
<dbReference type="InterPro" id="IPR006460">
    <property type="entry name" value="MIZ1-like_pln"/>
</dbReference>
<dbReference type="PANTHER" id="PTHR31696">
    <property type="entry name" value="PROTEIN MIZU-KUSSEI 1"/>
    <property type="match status" value="1"/>
</dbReference>
<keyword evidence="2" id="KW-1185">Reference proteome</keyword>
<evidence type="ECO:0000313" key="2">
    <source>
        <dbReference type="Proteomes" id="UP000631114"/>
    </source>
</evidence>
<dbReference type="Proteomes" id="UP000631114">
    <property type="component" value="Unassembled WGS sequence"/>
</dbReference>
<comment type="caution">
    <text evidence="1">The sequence shown here is derived from an EMBL/GenBank/DDBJ whole genome shotgun (WGS) entry which is preliminary data.</text>
</comment>
<dbReference type="GO" id="GO:0010274">
    <property type="term" value="P:hydrotropism"/>
    <property type="evidence" value="ECO:0007669"/>
    <property type="project" value="InterPro"/>
</dbReference>
<protein>
    <recommendedName>
        <fullName evidence="3">Protein MIZU-KUSSEI 1</fullName>
    </recommendedName>
</protein>
<dbReference type="PANTHER" id="PTHR31696:SF71">
    <property type="entry name" value="PROTEIN MIZU-KUSSEI 1"/>
    <property type="match status" value="1"/>
</dbReference>
<evidence type="ECO:0000313" key="1">
    <source>
        <dbReference type="EMBL" id="KAF9592785.1"/>
    </source>
</evidence>
<accession>A0A835H5V0</accession>
<reference evidence="1 2" key="1">
    <citation type="submission" date="2020-10" db="EMBL/GenBank/DDBJ databases">
        <title>The Coptis chinensis genome and diversification of protoberbering-type alkaloids.</title>
        <authorList>
            <person name="Wang B."/>
            <person name="Shu S."/>
            <person name="Song C."/>
            <person name="Liu Y."/>
        </authorList>
    </citation>
    <scope>NUCLEOTIDE SEQUENCE [LARGE SCALE GENOMIC DNA]</scope>
    <source>
        <strain evidence="1">HL-2020</strain>
        <tissue evidence="1">Leaf</tissue>
    </source>
</reference>
<sequence length="256" mass="28479">MKLDEQILPRTNSSCRSISKILSSNHSDFTSDSQVKILSTQNQTSLSQPNKPKPITKLARSLLSIISLPTLLRTCRWFVTPSGLIPSQPTLGRKVTGTLFGYKKGHVTFTVQEDPRSDPVFVLELATTTATLVKEMSSGLVRIALECKIGTRPMKLFQEPIWTMYFNGKKFGYAMSRACGEYEWHVLSTVQTVSTGAGVIPVDAKSKKNGSWEGGEVMYMRGRFERVVGNRDSEAFYMMNPDGKGGPELSIFLLRI</sequence>
<dbReference type="EMBL" id="JADFTS010000008">
    <property type="protein sequence ID" value="KAF9592785.1"/>
    <property type="molecule type" value="Genomic_DNA"/>
</dbReference>
<name>A0A835H5V0_9MAGN</name>
<gene>
    <name evidence="1" type="ORF">IFM89_017355</name>
</gene>
<organism evidence="1 2">
    <name type="scientific">Coptis chinensis</name>
    <dbReference type="NCBI Taxonomy" id="261450"/>
    <lineage>
        <taxon>Eukaryota</taxon>
        <taxon>Viridiplantae</taxon>
        <taxon>Streptophyta</taxon>
        <taxon>Embryophyta</taxon>
        <taxon>Tracheophyta</taxon>
        <taxon>Spermatophyta</taxon>
        <taxon>Magnoliopsida</taxon>
        <taxon>Ranunculales</taxon>
        <taxon>Ranunculaceae</taxon>
        <taxon>Coptidoideae</taxon>
        <taxon>Coptis</taxon>
    </lineage>
</organism>
<proteinExistence type="predicted"/>
<dbReference type="NCBIfam" id="TIGR01570">
    <property type="entry name" value="A_thal_3588"/>
    <property type="match status" value="1"/>
</dbReference>